<evidence type="ECO:0000259" key="7">
    <source>
        <dbReference type="PROSITE" id="PS50950"/>
    </source>
</evidence>
<dbReference type="InterPro" id="IPR006612">
    <property type="entry name" value="THAP_Znf"/>
</dbReference>
<dbReference type="SMART" id="SM00980">
    <property type="entry name" value="THAP"/>
    <property type="match status" value="1"/>
</dbReference>
<keyword evidence="5 6" id="KW-0238">DNA-binding</keyword>
<feature type="non-terminal residue" evidence="8">
    <location>
        <position position="1"/>
    </location>
</feature>
<keyword evidence="4" id="KW-0862">Zinc</keyword>
<dbReference type="InterPro" id="IPR027806">
    <property type="entry name" value="HARBI1_dom"/>
</dbReference>
<proteinExistence type="predicted"/>
<dbReference type="PANTHER" id="PTHR23080">
    <property type="entry name" value="THAP DOMAIN PROTEIN"/>
    <property type="match status" value="1"/>
</dbReference>
<dbReference type="Pfam" id="PF13359">
    <property type="entry name" value="DDE_Tnp_4"/>
    <property type="match status" value="1"/>
</dbReference>
<dbReference type="EMBL" id="VUJU01010892">
    <property type="protein sequence ID" value="KAF0712533.1"/>
    <property type="molecule type" value="Genomic_DNA"/>
</dbReference>
<comment type="caution">
    <text evidence="8">The sequence shown here is derived from an EMBL/GenBank/DDBJ whole genome shotgun (WGS) entry which is preliminary data.</text>
</comment>
<dbReference type="Gene3D" id="6.20.210.20">
    <property type="entry name" value="THAP domain"/>
    <property type="match status" value="1"/>
</dbReference>
<dbReference type="OrthoDB" id="6598185at2759"/>
<evidence type="ECO:0000256" key="6">
    <source>
        <dbReference type="PROSITE-ProRule" id="PRU00309"/>
    </source>
</evidence>
<protein>
    <submittedName>
        <fullName evidence="8">THAP-type domain-containing protein</fullName>
    </submittedName>
</protein>
<comment type="cofactor">
    <cofactor evidence="1">
        <name>a divalent metal cation</name>
        <dbReference type="ChEBI" id="CHEBI:60240"/>
    </cofactor>
</comment>
<organism evidence="8 9">
    <name type="scientific">Aphis craccivora</name>
    <name type="common">Cowpea aphid</name>
    <dbReference type="NCBI Taxonomy" id="307492"/>
    <lineage>
        <taxon>Eukaryota</taxon>
        <taxon>Metazoa</taxon>
        <taxon>Ecdysozoa</taxon>
        <taxon>Arthropoda</taxon>
        <taxon>Hexapoda</taxon>
        <taxon>Insecta</taxon>
        <taxon>Pterygota</taxon>
        <taxon>Neoptera</taxon>
        <taxon>Paraneoptera</taxon>
        <taxon>Hemiptera</taxon>
        <taxon>Sternorrhyncha</taxon>
        <taxon>Aphidomorpha</taxon>
        <taxon>Aphidoidea</taxon>
        <taxon>Aphididae</taxon>
        <taxon>Aphidini</taxon>
        <taxon>Aphis</taxon>
        <taxon>Aphis</taxon>
    </lineage>
</organism>
<evidence type="ECO:0000256" key="5">
    <source>
        <dbReference type="ARBA" id="ARBA00023125"/>
    </source>
</evidence>
<dbReference type="InterPro" id="IPR027805">
    <property type="entry name" value="Transposase_HTH_dom"/>
</dbReference>
<feature type="non-terminal residue" evidence="8">
    <location>
        <position position="489"/>
    </location>
</feature>
<dbReference type="PROSITE" id="PS50950">
    <property type="entry name" value="ZF_THAP"/>
    <property type="match status" value="1"/>
</dbReference>
<accession>A0A6G0VX35</accession>
<dbReference type="SMART" id="SM00692">
    <property type="entry name" value="DM3"/>
    <property type="match status" value="1"/>
</dbReference>
<evidence type="ECO:0000256" key="4">
    <source>
        <dbReference type="ARBA" id="ARBA00022833"/>
    </source>
</evidence>
<dbReference type="PANTHER" id="PTHR23080:SF141">
    <property type="entry name" value="TRANSPOSASE HELIX-TURN-HELIX DOMAIN-CONTAINING PROTEIN"/>
    <property type="match status" value="1"/>
</dbReference>
<sequence>DGQGAIFSPRPNKSNQFCSVFGCNSRSRRNPDLRFHTFPSENEKNRRTKWINALRIGKKVSKHMVVCSLHFKRDDYFLPDTHSTKRYLKKIAVPTCNLPKSTILKQICFTKSAQAEARKRRTIKRATQVVKRIDFSSEESKVTIDNVNDDDGFNIYDTLKANTFQPETNDVSIQVTTGDFKIPLLLSFIDNDKKLSTLTGIHSYELLNSIIECLQLSQLVPYRKLQTFSLEERVVMTLIKLKQNMSYSVLAILFNCSSTNCKRIIFNTIDMLSIILKSMIPWPSRNEINSNMPLCFKHYSDTRIIVDCIEIPLMKPKHLSSSIITYSQYKSTYTAKFMTGITPGGILSFITPAYGGRASDKFIFENSKLIDKLEAGDAIMADKGFLIDNVCAQRHIKLYRPPFLKGKTQLSKDEALLNVTIASARVHIERVNQRMKVFSVFQKFPSSLISKLDAIFLIISAIVNLSQPILADDKFDSDNSNLDFSVEMS</sequence>
<dbReference type="Pfam" id="PF13613">
    <property type="entry name" value="HTH_Tnp_4"/>
    <property type="match status" value="1"/>
</dbReference>
<evidence type="ECO:0000256" key="2">
    <source>
        <dbReference type="ARBA" id="ARBA00022723"/>
    </source>
</evidence>
<evidence type="ECO:0000313" key="9">
    <source>
        <dbReference type="Proteomes" id="UP000478052"/>
    </source>
</evidence>
<reference evidence="8 9" key="1">
    <citation type="submission" date="2019-08" db="EMBL/GenBank/DDBJ databases">
        <title>Whole genome of Aphis craccivora.</title>
        <authorList>
            <person name="Voronova N.V."/>
            <person name="Shulinski R.S."/>
            <person name="Bandarenka Y.V."/>
            <person name="Zhorov D.G."/>
            <person name="Warner D."/>
        </authorList>
    </citation>
    <scope>NUCLEOTIDE SEQUENCE [LARGE SCALE GENOMIC DNA]</scope>
    <source>
        <strain evidence="8">180601</strain>
        <tissue evidence="8">Whole Body</tissue>
    </source>
</reference>
<gene>
    <name evidence="8" type="ORF">FWK35_00033130</name>
</gene>
<evidence type="ECO:0000313" key="8">
    <source>
        <dbReference type="EMBL" id="KAF0712533.1"/>
    </source>
</evidence>
<dbReference type="Pfam" id="PF05485">
    <property type="entry name" value="THAP"/>
    <property type="match status" value="1"/>
</dbReference>
<dbReference type="InterPro" id="IPR038441">
    <property type="entry name" value="THAP_Znf_sf"/>
</dbReference>
<dbReference type="GO" id="GO:0008270">
    <property type="term" value="F:zinc ion binding"/>
    <property type="evidence" value="ECO:0007669"/>
    <property type="project" value="UniProtKB-KW"/>
</dbReference>
<dbReference type="Proteomes" id="UP000478052">
    <property type="component" value="Unassembled WGS sequence"/>
</dbReference>
<name>A0A6G0VX35_APHCR</name>
<evidence type="ECO:0000256" key="1">
    <source>
        <dbReference type="ARBA" id="ARBA00001968"/>
    </source>
</evidence>
<keyword evidence="2" id="KW-0479">Metal-binding</keyword>
<keyword evidence="9" id="KW-1185">Reference proteome</keyword>
<feature type="domain" description="THAP-type" evidence="7">
    <location>
        <begin position="10"/>
        <end position="97"/>
    </location>
</feature>
<dbReference type="SUPFAM" id="SSF57716">
    <property type="entry name" value="Glucocorticoid receptor-like (DNA-binding domain)"/>
    <property type="match status" value="1"/>
</dbReference>
<dbReference type="AlphaFoldDB" id="A0A6G0VX35"/>
<dbReference type="GO" id="GO:0003677">
    <property type="term" value="F:DNA binding"/>
    <property type="evidence" value="ECO:0007669"/>
    <property type="project" value="UniProtKB-UniRule"/>
</dbReference>
<keyword evidence="3 6" id="KW-0863">Zinc-finger</keyword>
<evidence type="ECO:0000256" key="3">
    <source>
        <dbReference type="ARBA" id="ARBA00022771"/>
    </source>
</evidence>